<dbReference type="InterPro" id="IPR007016">
    <property type="entry name" value="O-antigen_ligase-rel_domated"/>
</dbReference>
<comment type="caution">
    <text evidence="7">The sequence shown here is derived from an EMBL/GenBank/DDBJ whole genome shotgun (WGS) entry which is preliminary data.</text>
</comment>
<feature type="domain" description="O-antigen ligase-related" evidence="6">
    <location>
        <begin position="235"/>
        <end position="376"/>
    </location>
</feature>
<feature type="transmembrane region" description="Helical" evidence="5">
    <location>
        <begin position="59"/>
        <end position="79"/>
    </location>
</feature>
<feature type="transmembrane region" description="Helical" evidence="5">
    <location>
        <begin position="91"/>
        <end position="119"/>
    </location>
</feature>
<feature type="non-terminal residue" evidence="7">
    <location>
        <position position="1"/>
    </location>
</feature>
<feature type="transmembrane region" description="Helical" evidence="5">
    <location>
        <begin position="271"/>
        <end position="290"/>
    </location>
</feature>
<feature type="transmembrane region" description="Helical" evidence="5">
    <location>
        <begin position="125"/>
        <end position="140"/>
    </location>
</feature>
<keyword evidence="7" id="KW-0436">Ligase</keyword>
<evidence type="ECO:0000313" key="7">
    <source>
        <dbReference type="EMBL" id="MBO3273493.1"/>
    </source>
</evidence>
<evidence type="ECO:0000259" key="6">
    <source>
        <dbReference type="Pfam" id="PF04932"/>
    </source>
</evidence>
<comment type="subcellular location">
    <subcellularLocation>
        <location evidence="1">Membrane</location>
        <topology evidence="1">Multi-pass membrane protein</topology>
    </subcellularLocation>
</comment>
<reference evidence="7 8" key="1">
    <citation type="submission" date="2021-03" db="EMBL/GenBank/DDBJ databases">
        <authorList>
            <person name="Kim M.K."/>
        </authorList>
    </citation>
    <scope>NUCLEOTIDE SEQUENCE [LARGE SCALE GENOMIC DNA]</scope>
    <source>
        <strain evidence="7 8">BT507</strain>
    </source>
</reference>
<feature type="transmembrane region" description="Helical" evidence="5">
    <location>
        <begin position="147"/>
        <end position="164"/>
    </location>
</feature>
<dbReference type="InterPro" id="IPR051533">
    <property type="entry name" value="WaaL-like"/>
</dbReference>
<feature type="transmembrane region" description="Helical" evidence="5">
    <location>
        <begin position="367"/>
        <end position="391"/>
    </location>
</feature>
<gene>
    <name evidence="7" type="ORF">J4D97_22800</name>
</gene>
<proteinExistence type="predicted"/>
<evidence type="ECO:0000256" key="2">
    <source>
        <dbReference type="ARBA" id="ARBA00022692"/>
    </source>
</evidence>
<feature type="transmembrane region" description="Helical" evidence="5">
    <location>
        <begin position="425"/>
        <end position="444"/>
    </location>
</feature>
<keyword evidence="8" id="KW-1185">Reference proteome</keyword>
<feature type="transmembrane region" description="Helical" evidence="5">
    <location>
        <begin position="6"/>
        <end position="29"/>
    </location>
</feature>
<keyword evidence="2 5" id="KW-0812">Transmembrane</keyword>
<dbReference type="GO" id="GO:0016874">
    <property type="term" value="F:ligase activity"/>
    <property type="evidence" value="ECO:0007669"/>
    <property type="project" value="UniProtKB-KW"/>
</dbReference>
<evidence type="ECO:0000256" key="3">
    <source>
        <dbReference type="ARBA" id="ARBA00022989"/>
    </source>
</evidence>
<dbReference type="EMBL" id="JAGETX010000060">
    <property type="protein sequence ID" value="MBO3273493.1"/>
    <property type="molecule type" value="Genomic_DNA"/>
</dbReference>
<protein>
    <submittedName>
        <fullName evidence="7">O-antigen ligase family protein</fullName>
    </submittedName>
</protein>
<feature type="transmembrane region" description="Helical" evidence="5">
    <location>
        <begin position="202"/>
        <end position="226"/>
    </location>
</feature>
<dbReference type="PANTHER" id="PTHR37422">
    <property type="entry name" value="TEICHURONIC ACID BIOSYNTHESIS PROTEIN TUAE"/>
    <property type="match status" value="1"/>
</dbReference>
<dbReference type="Proteomes" id="UP000670527">
    <property type="component" value="Unassembled WGS sequence"/>
</dbReference>
<keyword evidence="4 5" id="KW-0472">Membrane</keyword>
<feature type="transmembrane region" description="Helical" evidence="5">
    <location>
        <begin position="238"/>
        <end position="265"/>
    </location>
</feature>
<dbReference type="RefSeq" id="WP_208309602.1">
    <property type="nucleotide sequence ID" value="NZ_JAGETX010000060.1"/>
</dbReference>
<evidence type="ECO:0000256" key="5">
    <source>
        <dbReference type="SAM" id="Phobius"/>
    </source>
</evidence>
<sequence>GWLTSKLGMLVPGLLIGAVLAGLLVVLVFLRPRFGVIGFVAYCYIMGLVSRNFSVGVPLGLGMDGLLLLTWVAVLFNRAQQTNWGQIRNDLCVLSLVWFIINVLEIANPAGASLTGWFYEMRSTTLYWLLTVPLAFIVFNKPQDLRLFLMLIICFSVLGALYGIKQKVLGLSVMDQQWLDSGQARTHLIWGKLRVFSFYAEAAQFGASQAHVGLICLILALGPLVWWKRILFGVASLLLFYGMLISGTRGAMFVLATGVFIYLVLNKQLKILLLGFMLAVGLFFVLKYTTIGNGNADIVRLRSSLDPQDPSFQLRLMNQAKLREYLTNRPFGEGVGTIGNWGHQFNSDKYISTIEPDSYYVKIWAEYGIVGFLIWFGIMLSILGKCCGIVWNIQNPLLRQKLLALTAGFGGILVSSYGNEVMNQVPSAMIIYLSWVFVFLGPQLDSLASATTLSGNE</sequence>
<evidence type="ECO:0000313" key="8">
    <source>
        <dbReference type="Proteomes" id="UP000670527"/>
    </source>
</evidence>
<evidence type="ECO:0000256" key="4">
    <source>
        <dbReference type="ARBA" id="ARBA00023136"/>
    </source>
</evidence>
<name>A0ABS3TJY8_9BACT</name>
<feature type="transmembrane region" description="Helical" evidence="5">
    <location>
        <begin position="397"/>
        <end position="418"/>
    </location>
</feature>
<keyword evidence="3 5" id="KW-1133">Transmembrane helix</keyword>
<organism evidence="7 8">
    <name type="scientific">Hymenobacter defluvii</name>
    <dbReference type="NCBI Taxonomy" id="2054411"/>
    <lineage>
        <taxon>Bacteria</taxon>
        <taxon>Pseudomonadati</taxon>
        <taxon>Bacteroidota</taxon>
        <taxon>Cytophagia</taxon>
        <taxon>Cytophagales</taxon>
        <taxon>Hymenobacteraceae</taxon>
        <taxon>Hymenobacter</taxon>
    </lineage>
</organism>
<evidence type="ECO:0000256" key="1">
    <source>
        <dbReference type="ARBA" id="ARBA00004141"/>
    </source>
</evidence>
<accession>A0ABS3TJY8</accession>
<dbReference type="Pfam" id="PF04932">
    <property type="entry name" value="Wzy_C"/>
    <property type="match status" value="1"/>
</dbReference>
<dbReference type="PANTHER" id="PTHR37422:SF13">
    <property type="entry name" value="LIPOPOLYSACCHARIDE BIOSYNTHESIS PROTEIN PA4999-RELATED"/>
    <property type="match status" value="1"/>
</dbReference>